<dbReference type="OrthoDB" id="9811198at2"/>
<keyword evidence="6" id="KW-0472">Membrane</keyword>
<evidence type="ECO:0000256" key="3">
    <source>
        <dbReference type="ARBA" id="ARBA00022475"/>
    </source>
</evidence>
<keyword evidence="10" id="KW-1185">Reference proteome</keyword>
<evidence type="ECO:0000256" key="2">
    <source>
        <dbReference type="ARBA" id="ARBA00009298"/>
    </source>
</evidence>
<dbReference type="STRING" id="94869.SAMN04488529_101838"/>
<dbReference type="AlphaFoldDB" id="A0A1H0NHZ3"/>
<dbReference type="RefSeq" id="WP_089966118.1">
    <property type="nucleotide sequence ID" value="NZ_CP071376.1"/>
</dbReference>
<proteinExistence type="inferred from homology"/>
<dbReference type="Pfam" id="PF02308">
    <property type="entry name" value="MgtC"/>
    <property type="match status" value="1"/>
</dbReference>
<evidence type="ECO:0000256" key="4">
    <source>
        <dbReference type="ARBA" id="ARBA00022692"/>
    </source>
</evidence>
<evidence type="ECO:0000256" key="1">
    <source>
        <dbReference type="ARBA" id="ARBA00004651"/>
    </source>
</evidence>
<dbReference type="PRINTS" id="PR01837">
    <property type="entry name" value="MGTCSAPBPROT"/>
</dbReference>
<comment type="subcellular location">
    <subcellularLocation>
        <location evidence="1">Cell membrane</location>
        <topology evidence="1">Multi-pass membrane protein</topology>
    </subcellularLocation>
</comment>
<keyword evidence="5" id="KW-1133">Transmembrane helix</keyword>
<accession>A0A1H0NHZ3</accession>
<dbReference type="Proteomes" id="UP000198597">
    <property type="component" value="Unassembled WGS sequence"/>
</dbReference>
<evidence type="ECO:0000259" key="7">
    <source>
        <dbReference type="Pfam" id="PF02308"/>
    </source>
</evidence>
<dbReference type="InterPro" id="IPR049177">
    <property type="entry name" value="MgtC_SapB_SrpB_YhiD_N"/>
</dbReference>
<keyword evidence="4" id="KW-0812">Transmembrane</keyword>
<evidence type="ECO:0000313" key="10">
    <source>
        <dbReference type="Proteomes" id="UP000198597"/>
    </source>
</evidence>
<evidence type="ECO:0000256" key="6">
    <source>
        <dbReference type="ARBA" id="ARBA00023136"/>
    </source>
</evidence>
<dbReference type="InterPro" id="IPR048640">
    <property type="entry name" value="MgtC-like_C"/>
</dbReference>
<gene>
    <name evidence="9" type="ORF">SAMN04488529_101838</name>
</gene>
<feature type="domain" description="MgtC/SapB/SrpB/YhiD N-terminal" evidence="7">
    <location>
        <begin position="10"/>
        <end position="130"/>
    </location>
</feature>
<dbReference type="GO" id="GO:0005886">
    <property type="term" value="C:plasma membrane"/>
    <property type="evidence" value="ECO:0007669"/>
    <property type="project" value="UniProtKB-SubCell"/>
</dbReference>
<dbReference type="PANTHER" id="PTHR33778:SF3">
    <property type="entry name" value="PROTEIN MGTC"/>
    <property type="match status" value="1"/>
</dbReference>
<name>A0A1H0NHZ3_9CLOT</name>
<dbReference type="InterPro" id="IPR003416">
    <property type="entry name" value="MgtC/SapB/SrpB/YhiD_fam"/>
</dbReference>
<dbReference type="EMBL" id="FNJM01000001">
    <property type="protein sequence ID" value="SDO92382.1"/>
    <property type="molecule type" value="Genomic_DNA"/>
</dbReference>
<reference evidence="9 10" key="1">
    <citation type="submission" date="2016-10" db="EMBL/GenBank/DDBJ databases">
        <authorList>
            <person name="de Groot N.N."/>
        </authorList>
    </citation>
    <scope>NUCLEOTIDE SEQUENCE [LARGE SCALE GENOMIC DNA]</scope>
    <source>
        <strain evidence="9 10">DSM 12272</strain>
    </source>
</reference>
<keyword evidence="3" id="KW-1003">Cell membrane</keyword>
<feature type="domain" description="MgtC-like C-terminal" evidence="8">
    <location>
        <begin position="146"/>
        <end position="222"/>
    </location>
</feature>
<dbReference type="GeneID" id="65310986"/>
<sequence length="230" mass="25420">MTTRDFVVRLLTACILGMLIGLERQYRQRKAGIHTNVLVSVGSCLFVMFSLIDGTGDRTRVAAQVVTGVGFLGGGVILREGLNVKGLNTAATLWCTASVGVLASGGYILFAIIGASMIIISNLILRPLGRKLYRLKQEDIEEELLYEIKIRCSENQEGNVRKLIMTMIKDEKLFLRRLDSNDEEDGSVKVKVNVMGSRSDDVICERIVSTIGLNPEVYGIGWYVKEEEGE</sequence>
<dbReference type="PANTHER" id="PTHR33778">
    <property type="entry name" value="PROTEIN MGTC"/>
    <property type="match status" value="1"/>
</dbReference>
<comment type="similarity">
    <text evidence="2">Belongs to the MgtC/SapB family.</text>
</comment>
<evidence type="ECO:0000256" key="5">
    <source>
        <dbReference type="ARBA" id="ARBA00022989"/>
    </source>
</evidence>
<dbReference type="Pfam" id="PF21770">
    <property type="entry name" value="MgtC_SapB_C"/>
    <property type="match status" value="1"/>
</dbReference>
<protein>
    <submittedName>
        <fullName evidence="9">Putative Mg2+ transporter-C (MgtC) family protein</fullName>
    </submittedName>
</protein>
<evidence type="ECO:0000313" key="9">
    <source>
        <dbReference type="EMBL" id="SDO92382.1"/>
    </source>
</evidence>
<evidence type="ECO:0000259" key="8">
    <source>
        <dbReference type="Pfam" id="PF21770"/>
    </source>
</evidence>
<dbReference type="Gene3D" id="3.30.70.260">
    <property type="match status" value="1"/>
</dbReference>
<organism evidence="9 10">
    <name type="scientific">Clostridium gasigenes</name>
    <dbReference type="NCBI Taxonomy" id="94869"/>
    <lineage>
        <taxon>Bacteria</taxon>
        <taxon>Bacillati</taxon>
        <taxon>Bacillota</taxon>
        <taxon>Clostridia</taxon>
        <taxon>Eubacteriales</taxon>
        <taxon>Clostridiaceae</taxon>
        <taxon>Clostridium</taxon>
    </lineage>
</organism>